<dbReference type="Gene3D" id="2.130.10.10">
    <property type="entry name" value="YVTN repeat-like/Quinoprotein amine dehydrogenase"/>
    <property type="match status" value="2"/>
</dbReference>
<dbReference type="STRING" id="317577.GCA_000419625_01350"/>
<dbReference type="InterPro" id="IPR015943">
    <property type="entry name" value="WD40/YVTN_repeat-like_dom_sf"/>
</dbReference>
<dbReference type="InterPro" id="IPR011044">
    <property type="entry name" value="Quino_amine_DH_bsu"/>
</dbReference>
<dbReference type="SUPFAM" id="SSF50969">
    <property type="entry name" value="YVTN repeat-like/Quinoprotein amine dehydrogenase"/>
    <property type="match status" value="1"/>
</dbReference>
<accession>A0A221SYP0</accession>
<reference evidence="2 3" key="1">
    <citation type="submission" date="2017-05" db="EMBL/GenBank/DDBJ databases">
        <title>The complete genome sequence of Deinococcus ficus isolated from the rhizosphere of the Ficus religiosa L. in Taiwan.</title>
        <authorList>
            <person name="Wu K.-M."/>
            <person name="Liao T.-L."/>
            <person name="Liu Y.-M."/>
            <person name="Young C.-C."/>
            <person name="Tsai S.-F."/>
        </authorList>
    </citation>
    <scope>NUCLEOTIDE SEQUENCE [LARGE SCALE GENOMIC DNA]</scope>
    <source>
        <strain evidence="2 3">CC-FR2-10</strain>
    </source>
</reference>
<dbReference type="SUPFAM" id="SSF50998">
    <property type="entry name" value="Quinoprotein alcohol dehydrogenase-like"/>
    <property type="match status" value="1"/>
</dbReference>
<gene>
    <name evidence="2" type="ORF">DFI_12885</name>
</gene>
<dbReference type="InterPro" id="IPR051200">
    <property type="entry name" value="Host-pathogen_enzymatic-act"/>
</dbReference>
<dbReference type="AlphaFoldDB" id="A0A221SYP0"/>
<dbReference type="PANTHER" id="PTHR47197">
    <property type="entry name" value="PROTEIN NIRF"/>
    <property type="match status" value="1"/>
</dbReference>
<evidence type="ECO:0000313" key="2">
    <source>
        <dbReference type="EMBL" id="ASN81765.1"/>
    </source>
</evidence>
<evidence type="ECO:0000313" key="3">
    <source>
        <dbReference type="Proteomes" id="UP000259030"/>
    </source>
</evidence>
<dbReference type="Proteomes" id="UP000259030">
    <property type="component" value="Chromosome"/>
</dbReference>
<sequence>MKLPALLLSVTLAVSLGGAASSLSLKPLQVYSVPGADVERALELPGGQWLVSADNAVVVLGADLKVVRTMAALQGVVEHLALSPDGQRVAAMTGSQWAVWDLASGRVLGRGEGYGGIAFDAQGRVLLLDDGLLVRGDATGTGAFLPLDVDGEWYDFRLSPDGARAVVTDGVVVQLVNVEDGKVLSEGELSDDYSDLAVDFAPDGSVVVRTDVETAILRAGEDALFLDEEEALDPEGTVLFLGEGEFVYGGWGDAQRYSLKTGEALGRSFDWDAEGRVVSSADGKASLALGRGVALFDTRRWKESGRVNLPSANAWLGAFLPDGTAYAGVDGFRNLKTGAALNVGPVNDLYDFDAQRGVIWTLNGTTVRVTEGGRVRQIAALDEDAEYEDLVATPDGSVAVASGYYGFAVLNAKTGKVVRRVTEDNLNAMKIEDVHAAAPTPDGKGVLLIPHEGDLRRYDVATGKLTVAFKAPAGAELQGLQLSPGGTLAVTYLDSRDAVQVALVKPGATTAFKTVPLGGRVRSVRFSPDGKLLAVLTSELKTPLYVLDTATGAVLTRTGAFSTTSSLLAWSPNGQQLMVGAGTAGQPGSVTVFSVLR</sequence>
<organism evidence="2 3">
    <name type="scientific">Deinococcus ficus</name>
    <dbReference type="NCBI Taxonomy" id="317577"/>
    <lineage>
        <taxon>Bacteria</taxon>
        <taxon>Thermotogati</taxon>
        <taxon>Deinococcota</taxon>
        <taxon>Deinococci</taxon>
        <taxon>Deinococcales</taxon>
        <taxon>Deinococcaceae</taxon>
        <taxon>Deinococcus</taxon>
    </lineage>
</organism>
<dbReference type="KEGG" id="dfc:DFI_12885"/>
<dbReference type="RefSeq" id="WP_027464080.1">
    <property type="nucleotide sequence ID" value="NZ_CP021081.1"/>
</dbReference>
<feature type="signal peptide" evidence="1">
    <location>
        <begin position="1"/>
        <end position="19"/>
    </location>
</feature>
<dbReference type="PANTHER" id="PTHR47197:SF3">
    <property type="entry name" value="DIHYDRO-HEME D1 DEHYDROGENASE"/>
    <property type="match status" value="1"/>
</dbReference>
<evidence type="ECO:0008006" key="4">
    <source>
        <dbReference type="Google" id="ProtNLM"/>
    </source>
</evidence>
<evidence type="ECO:0000256" key="1">
    <source>
        <dbReference type="SAM" id="SignalP"/>
    </source>
</evidence>
<proteinExistence type="predicted"/>
<keyword evidence="3" id="KW-1185">Reference proteome</keyword>
<protein>
    <recommendedName>
        <fullName evidence="4">Anaphase-promoting complex subunit 4 WD40 domain-containing protein</fullName>
    </recommendedName>
</protein>
<name>A0A221SYP0_9DEIO</name>
<feature type="chain" id="PRO_5011244751" description="Anaphase-promoting complex subunit 4 WD40 domain-containing protein" evidence="1">
    <location>
        <begin position="20"/>
        <end position="597"/>
    </location>
</feature>
<dbReference type="InterPro" id="IPR011047">
    <property type="entry name" value="Quinoprotein_ADH-like_sf"/>
</dbReference>
<dbReference type="EMBL" id="CP021081">
    <property type="protein sequence ID" value="ASN81765.1"/>
    <property type="molecule type" value="Genomic_DNA"/>
</dbReference>
<keyword evidence="1" id="KW-0732">Signal</keyword>